<evidence type="ECO:0000313" key="2">
    <source>
        <dbReference type="EMBL" id="MDX4957366.1"/>
    </source>
</evidence>
<organism evidence="2 3">
    <name type="scientific">Delftia acidovorans</name>
    <name type="common">Pseudomonas acidovorans</name>
    <name type="synonym">Comamonas acidovorans</name>
    <dbReference type="NCBI Taxonomy" id="80866"/>
    <lineage>
        <taxon>Bacteria</taxon>
        <taxon>Pseudomonadati</taxon>
        <taxon>Pseudomonadota</taxon>
        <taxon>Betaproteobacteria</taxon>
        <taxon>Burkholderiales</taxon>
        <taxon>Comamonadaceae</taxon>
        <taxon>Delftia</taxon>
    </lineage>
</organism>
<comment type="caution">
    <text evidence="2">The sequence shown here is derived from an EMBL/GenBank/DDBJ whole genome shotgun (WGS) entry which is preliminary data.</text>
</comment>
<evidence type="ECO:0000313" key="1">
    <source>
        <dbReference type="EMBL" id="MDX4954705.1"/>
    </source>
</evidence>
<dbReference type="AlphaFoldDB" id="A0AAJ2R4D3"/>
<evidence type="ECO:0000313" key="3">
    <source>
        <dbReference type="Proteomes" id="UP001287445"/>
    </source>
</evidence>
<dbReference type="Proteomes" id="UP001287445">
    <property type="component" value="Unassembled WGS sequence"/>
</dbReference>
<sequence>MGMPIKLSVFEALTEAGVTPDKARAVERELENAIQSGQDAVRAEMRDQIMTKSDGAELKSQIANVRTEISASETRLNARLNDQLRWIITTQITVVGLAIAAVKLL</sequence>
<proteinExistence type="predicted"/>
<dbReference type="EMBL" id="JAWWMZ010000004">
    <property type="protein sequence ID" value="MDX4954705.1"/>
    <property type="molecule type" value="Genomic_DNA"/>
</dbReference>
<accession>A0AAJ2R4D3</accession>
<name>A0AAJ2R4D3_DELAC</name>
<dbReference type="RefSeq" id="WP_319073961.1">
    <property type="nucleotide sequence ID" value="NZ_JAWWMZ010000004.1"/>
</dbReference>
<reference evidence="2" key="1">
    <citation type="submission" date="2023-11" db="EMBL/GenBank/DDBJ databases">
        <title>Identification and selenium tolerance of Delftia acidovorans R3-25.</title>
        <authorList>
            <person name="Zhang S."/>
            <person name="Liu Y."/>
            <person name="Guo Y."/>
        </authorList>
    </citation>
    <scope>NUCLEOTIDE SEQUENCE</scope>
    <source>
        <strain evidence="2">R3-25</strain>
    </source>
</reference>
<dbReference type="EMBL" id="JAWWMZ010000017">
    <property type="protein sequence ID" value="MDX4957366.1"/>
    <property type="molecule type" value="Genomic_DNA"/>
</dbReference>
<protein>
    <recommendedName>
        <fullName evidence="4">DUF1640 domain-containing protein</fullName>
    </recommendedName>
</protein>
<gene>
    <name evidence="1" type="ORF">SGN30_14905</name>
    <name evidence="2" type="ORF">SGN30_28440</name>
</gene>
<evidence type="ECO:0008006" key="4">
    <source>
        <dbReference type="Google" id="ProtNLM"/>
    </source>
</evidence>